<proteinExistence type="predicted"/>
<dbReference type="EMBL" id="JARIHO010000089">
    <property type="protein sequence ID" value="KAJ7307000.1"/>
    <property type="molecule type" value="Genomic_DNA"/>
</dbReference>
<keyword evidence="3" id="KW-1185">Reference proteome</keyword>
<evidence type="ECO:0000313" key="3">
    <source>
        <dbReference type="Proteomes" id="UP001218218"/>
    </source>
</evidence>
<feature type="non-terminal residue" evidence="2">
    <location>
        <position position="1"/>
    </location>
</feature>
<evidence type="ECO:0000313" key="2">
    <source>
        <dbReference type="EMBL" id="KAJ7307000.1"/>
    </source>
</evidence>
<name>A0AAD6Z4V8_9AGAR</name>
<reference evidence="2" key="1">
    <citation type="submission" date="2023-03" db="EMBL/GenBank/DDBJ databases">
        <title>Massive genome expansion in bonnet fungi (Mycena s.s.) driven by repeated elements and novel gene families across ecological guilds.</title>
        <authorList>
            <consortium name="Lawrence Berkeley National Laboratory"/>
            <person name="Harder C.B."/>
            <person name="Miyauchi S."/>
            <person name="Viragh M."/>
            <person name="Kuo A."/>
            <person name="Thoen E."/>
            <person name="Andreopoulos B."/>
            <person name="Lu D."/>
            <person name="Skrede I."/>
            <person name="Drula E."/>
            <person name="Henrissat B."/>
            <person name="Morin E."/>
            <person name="Kohler A."/>
            <person name="Barry K."/>
            <person name="LaButti K."/>
            <person name="Morin E."/>
            <person name="Salamov A."/>
            <person name="Lipzen A."/>
            <person name="Mereny Z."/>
            <person name="Hegedus B."/>
            <person name="Baldrian P."/>
            <person name="Stursova M."/>
            <person name="Weitz H."/>
            <person name="Taylor A."/>
            <person name="Grigoriev I.V."/>
            <person name="Nagy L.G."/>
            <person name="Martin F."/>
            <person name="Kauserud H."/>
        </authorList>
    </citation>
    <scope>NUCLEOTIDE SEQUENCE</scope>
    <source>
        <strain evidence="2">CBHHK002</strain>
    </source>
</reference>
<evidence type="ECO:0000256" key="1">
    <source>
        <dbReference type="SAM" id="SignalP"/>
    </source>
</evidence>
<keyword evidence="1" id="KW-0732">Signal</keyword>
<protein>
    <submittedName>
        <fullName evidence="2">Uncharacterized protein</fullName>
    </submittedName>
</protein>
<comment type="caution">
    <text evidence="2">The sequence shown here is derived from an EMBL/GenBank/DDBJ whole genome shotgun (WGS) entry which is preliminary data.</text>
</comment>
<feature type="signal peptide" evidence="1">
    <location>
        <begin position="1"/>
        <end position="21"/>
    </location>
</feature>
<dbReference type="Proteomes" id="UP001218218">
    <property type="component" value="Unassembled WGS sequence"/>
</dbReference>
<organism evidence="2 3">
    <name type="scientific">Mycena albidolilacea</name>
    <dbReference type="NCBI Taxonomy" id="1033008"/>
    <lineage>
        <taxon>Eukaryota</taxon>
        <taxon>Fungi</taxon>
        <taxon>Dikarya</taxon>
        <taxon>Basidiomycota</taxon>
        <taxon>Agaricomycotina</taxon>
        <taxon>Agaricomycetes</taxon>
        <taxon>Agaricomycetidae</taxon>
        <taxon>Agaricales</taxon>
        <taxon>Marasmiineae</taxon>
        <taxon>Mycenaceae</taxon>
        <taxon>Mycena</taxon>
    </lineage>
</organism>
<dbReference type="AlphaFoldDB" id="A0AAD6Z4V8"/>
<gene>
    <name evidence="2" type="ORF">DFH08DRAFT_900975</name>
</gene>
<feature type="chain" id="PRO_5042181596" evidence="1">
    <location>
        <begin position="22"/>
        <end position="615"/>
    </location>
</feature>
<accession>A0AAD6Z4V8</accession>
<sequence length="615" mass="68445">NIMRSLLVPLLLGTVAPVSLASSPSEIKTTEPEVCSVRAWVRAEDLSPDHISRGELRIKVPRTECAHEIASVTLRLQLDEFGEFKYLKNSAVLPDIQPTNQSAPDGYMDVVGSDIVYDYQAHDDGLNDPELWTVKAEERRAWTTEATLLDNNPDLSQPFVIPFTVAVPAVNYPPVFDAYSSIQSSDPVFRHSSSNLGYRYIAVVRFVDGRTEDMLAGHTTFVPSCQGAVQQAPFARRTAFETPDCRRRRDDSPVLKKRAEDLERCLPESQRSAFIAEIHLEEGNVVHQGQPLKGRVTVRNIKDGSTAISSISVSLRTQRSGHWAQAHADAGGDTDFYNATSGLCQFNIYQALSAESMYTEHIFAENDDEGRSYRYISPPAHKSITPAHPYFDFELQIPRETPVDFASYYTAIENHLYFDLAVLYSLDVAKCINPDSELLEEEPSIDDTTETEEGLWDSYTRVGQPLQSTSHYQRSLTLQAEVAITVVDGIPPAHRVEHYLSPGALAPVLRSGAQAQMPDVFPVAQPIFTEEALANTTARLMRVGSTDPFQRYQQFMNMTRLRWQDPHPTKDYHGGNYAGLLWKKKIVAEERGILLVVGGGEPGLGEGQQPFSAAP</sequence>